<feature type="transmembrane region" description="Helical" evidence="1">
    <location>
        <begin position="225"/>
        <end position="248"/>
    </location>
</feature>
<proteinExistence type="predicted"/>
<dbReference type="EMBL" id="FOJT01000005">
    <property type="protein sequence ID" value="SFB21624.1"/>
    <property type="molecule type" value="Genomic_DNA"/>
</dbReference>
<keyword evidence="1" id="KW-0472">Membrane</keyword>
<accession>A0A1I0Z7N0</accession>
<evidence type="ECO:0000313" key="3">
    <source>
        <dbReference type="Proteomes" id="UP000199604"/>
    </source>
</evidence>
<dbReference type="AlphaFoldDB" id="A0A1I0Z7N0"/>
<organism evidence="2 3">
    <name type="scientific">Flavobacterium swingsii</name>
    <dbReference type="NCBI Taxonomy" id="498292"/>
    <lineage>
        <taxon>Bacteria</taxon>
        <taxon>Pseudomonadati</taxon>
        <taxon>Bacteroidota</taxon>
        <taxon>Flavobacteriia</taxon>
        <taxon>Flavobacteriales</taxon>
        <taxon>Flavobacteriaceae</taxon>
        <taxon>Flavobacterium</taxon>
    </lineage>
</organism>
<dbReference type="OrthoDB" id="820979at2"/>
<feature type="transmembrane region" description="Helical" evidence="1">
    <location>
        <begin position="49"/>
        <end position="69"/>
    </location>
</feature>
<name>A0A1I0Z7N0_9FLAO</name>
<gene>
    <name evidence="2" type="ORF">SAMN05660845_2080</name>
</gene>
<feature type="transmembrane region" description="Helical" evidence="1">
    <location>
        <begin position="191"/>
        <end position="213"/>
    </location>
</feature>
<sequence>MKDILKSKLILAPFIVIALFPLAFFGIFGIPLIISTINNLETGKTNDTTGVFIPILSLLLIIFLLIRLLNRFPRFTIDRDGIKFSTIFNSTKHDWNDIENIELTGKKEFWKFYYSPSETTTFNFKNGEIKHLWIEQYSNSSEIRIVLERAKQILIDKSSTFNNLYFEIYNPPNQIESIKLEKGEIFNDNHLFSLTGILFYGFLASPLYFIYIYRIPSKVNMIAPYIILSFVFLILGGLISFGINYFILTDKFLVVKNSIWFWKNKIHRIEDIKEIVIDTPQRSTICLRIINNNYKTNVYSASSLRTKTWKKLISHLEQKNITVRDEAINLR</sequence>
<feature type="transmembrane region" description="Helical" evidence="1">
    <location>
        <begin position="12"/>
        <end position="37"/>
    </location>
</feature>
<keyword evidence="3" id="KW-1185">Reference proteome</keyword>
<dbReference type="Proteomes" id="UP000199604">
    <property type="component" value="Unassembled WGS sequence"/>
</dbReference>
<evidence type="ECO:0000256" key="1">
    <source>
        <dbReference type="SAM" id="Phobius"/>
    </source>
</evidence>
<dbReference type="RefSeq" id="WP_091476965.1">
    <property type="nucleotide sequence ID" value="NZ_FOJT01000005.1"/>
</dbReference>
<keyword evidence="1" id="KW-0812">Transmembrane</keyword>
<keyword evidence="1" id="KW-1133">Transmembrane helix</keyword>
<reference evidence="3" key="1">
    <citation type="submission" date="2016-10" db="EMBL/GenBank/DDBJ databases">
        <authorList>
            <person name="Varghese N."/>
            <person name="Submissions S."/>
        </authorList>
    </citation>
    <scope>NUCLEOTIDE SEQUENCE [LARGE SCALE GENOMIC DNA]</scope>
    <source>
        <strain evidence="3">DSM 21789</strain>
    </source>
</reference>
<protein>
    <submittedName>
        <fullName evidence="2">Uncharacterized protein</fullName>
    </submittedName>
</protein>
<evidence type="ECO:0000313" key="2">
    <source>
        <dbReference type="EMBL" id="SFB21624.1"/>
    </source>
</evidence>